<accession>W6ZDE0</accession>
<proteinExistence type="predicted"/>
<dbReference type="HOGENOM" id="CLU_2849530_0_0_1"/>
<dbReference type="AlphaFoldDB" id="W6ZDE0"/>
<gene>
    <name evidence="1" type="ORF">COCMIDRAFT_95356</name>
</gene>
<dbReference type="Proteomes" id="UP000054032">
    <property type="component" value="Unassembled WGS sequence"/>
</dbReference>
<protein>
    <submittedName>
        <fullName evidence="1">Uncharacterized protein</fullName>
    </submittedName>
</protein>
<dbReference type="OrthoDB" id="3673492at2759"/>
<dbReference type="GeneID" id="19128640"/>
<dbReference type="RefSeq" id="XP_007687985.1">
    <property type="nucleotide sequence ID" value="XM_007689795.1"/>
</dbReference>
<dbReference type="KEGG" id="bor:COCMIDRAFT_95356"/>
<keyword evidence="2" id="KW-1185">Reference proteome</keyword>
<name>W6ZDE0_COCMI</name>
<dbReference type="EMBL" id="KI963983">
    <property type="protein sequence ID" value="EUC45469.1"/>
    <property type="molecule type" value="Genomic_DNA"/>
</dbReference>
<evidence type="ECO:0000313" key="1">
    <source>
        <dbReference type="EMBL" id="EUC45469.1"/>
    </source>
</evidence>
<reference evidence="1 2" key="1">
    <citation type="journal article" date="2013" name="PLoS Genet.">
        <title>Comparative genome structure, secondary metabolite, and effector coding capacity across Cochliobolus pathogens.</title>
        <authorList>
            <person name="Condon B.J."/>
            <person name="Leng Y."/>
            <person name="Wu D."/>
            <person name="Bushley K.E."/>
            <person name="Ohm R.A."/>
            <person name="Otillar R."/>
            <person name="Martin J."/>
            <person name="Schackwitz W."/>
            <person name="Grimwood J."/>
            <person name="MohdZainudin N."/>
            <person name="Xue C."/>
            <person name="Wang R."/>
            <person name="Manning V.A."/>
            <person name="Dhillon B."/>
            <person name="Tu Z.J."/>
            <person name="Steffenson B.J."/>
            <person name="Salamov A."/>
            <person name="Sun H."/>
            <person name="Lowry S."/>
            <person name="LaButti K."/>
            <person name="Han J."/>
            <person name="Copeland A."/>
            <person name="Lindquist E."/>
            <person name="Barry K."/>
            <person name="Schmutz J."/>
            <person name="Baker S.E."/>
            <person name="Ciuffetti L.M."/>
            <person name="Grigoriev I.V."/>
            <person name="Zhong S."/>
            <person name="Turgeon B.G."/>
        </authorList>
    </citation>
    <scope>NUCLEOTIDE SEQUENCE [LARGE SCALE GENOMIC DNA]</scope>
    <source>
        <strain evidence="1 2">ATCC 44560</strain>
    </source>
</reference>
<evidence type="ECO:0000313" key="2">
    <source>
        <dbReference type="Proteomes" id="UP000054032"/>
    </source>
</evidence>
<sequence>MAGSSRLQGDSEPRSGVTGIMKMLPASEWRPAVTGGPPRHWSAAAAEDRALQESCLVLGLHNSAL</sequence>
<organism evidence="1 2">
    <name type="scientific">Bipolaris oryzae ATCC 44560</name>
    <dbReference type="NCBI Taxonomy" id="930090"/>
    <lineage>
        <taxon>Eukaryota</taxon>
        <taxon>Fungi</taxon>
        <taxon>Dikarya</taxon>
        <taxon>Ascomycota</taxon>
        <taxon>Pezizomycotina</taxon>
        <taxon>Dothideomycetes</taxon>
        <taxon>Pleosporomycetidae</taxon>
        <taxon>Pleosporales</taxon>
        <taxon>Pleosporineae</taxon>
        <taxon>Pleosporaceae</taxon>
        <taxon>Bipolaris</taxon>
    </lineage>
</organism>